<dbReference type="EMBL" id="GBXM01108665">
    <property type="protein sequence ID" value="JAG99911.1"/>
    <property type="molecule type" value="Transcribed_RNA"/>
</dbReference>
<organism evidence="1">
    <name type="scientific">Anguilla anguilla</name>
    <name type="common">European freshwater eel</name>
    <name type="synonym">Muraena anguilla</name>
    <dbReference type="NCBI Taxonomy" id="7936"/>
    <lineage>
        <taxon>Eukaryota</taxon>
        <taxon>Metazoa</taxon>
        <taxon>Chordata</taxon>
        <taxon>Craniata</taxon>
        <taxon>Vertebrata</taxon>
        <taxon>Euteleostomi</taxon>
        <taxon>Actinopterygii</taxon>
        <taxon>Neopterygii</taxon>
        <taxon>Teleostei</taxon>
        <taxon>Anguilliformes</taxon>
        <taxon>Anguillidae</taxon>
        <taxon>Anguilla</taxon>
    </lineage>
</organism>
<reference evidence="1" key="1">
    <citation type="submission" date="2014-11" db="EMBL/GenBank/DDBJ databases">
        <authorList>
            <person name="Amaro Gonzalez C."/>
        </authorList>
    </citation>
    <scope>NUCLEOTIDE SEQUENCE</scope>
</reference>
<protein>
    <submittedName>
        <fullName evidence="1">Uncharacterized protein</fullName>
    </submittedName>
</protein>
<proteinExistence type="predicted"/>
<evidence type="ECO:0000313" key="1">
    <source>
        <dbReference type="EMBL" id="JAG99911.1"/>
    </source>
</evidence>
<sequence>MGLEELEFVDKSENTLHQVRQHF</sequence>
<accession>A0A0E9P6K8</accession>
<reference evidence="1" key="2">
    <citation type="journal article" date="2015" name="Fish Shellfish Immunol.">
        <title>Early steps in the European eel (Anguilla anguilla)-Vibrio vulnificus interaction in the gills: Role of the RtxA13 toxin.</title>
        <authorList>
            <person name="Callol A."/>
            <person name="Pajuelo D."/>
            <person name="Ebbesson L."/>
            <person name="Teles M."/>
            <person name="MacKenzie S."/>
            <person name="Amaro C."/>
        </authorList>
    </citation>
    <scope>NUCLEOTIDE SEQUENCE</scope>
</reference>
<dbReference type="AlphaFoldDB" id="A0A0E9P6K8"/>
<name>A0A0E9P6K8_ANGAN</name>